<proteinExistence type="predicted"/>
<keyword evidence="5" id="KW-1185">Reference proteome</keyword>
<keyword evidence="2" id="KW-0812">Transmembrane</keyword>
<gene>
    <name evidence="4" type="ORF">HG543_41510</name>
</gene>
<evidence type="ECO:0000313" key="5">
    <source>
        <dbReference type="Proteomes" id="UP000518300"/>
    </source>
</evidence>
<feature type="transmembrane region" description="Helical" evidence="2">
    <location>
        <begin position="72"/>
        <end position="96"/>
    </location>
</feature>
<evidence type="ECO:0000313" key="4">
    <source>
        <dbReference type="EMBL" id="NMO21285.1"/>
    </source>
</evidence>
<feature type="transmembrane region" description="Helical" evidence="2">
    <location>
        <begin position="28"/>
        <end position="48"/>
    </location>
</feature>
<feature type="compositionally biased region" description="Low complexity" evidence="1">
    <location>
        <begin position="202"/>
        <end position="213"/>
    </location>
</feature>
<evidence type="ECO:0000259" key="3">
    <source>
        <dbReference type="Pfam" id="PF14219"/>
    </source>
</evidence>
<organism evidence="4 5">
    <name type="scientific">Pyxidicoccus fallax</name>
    <dbReference type="NCBI Taxonomy" id="394095"/>
    <lineage>
        <taxon>Bacteria</taxon>
        <taxon>Pseudomonadati</taxon>
        <taxon>Myxococcota</taxon>
        <taxon>Myxococcia</taxon>
        <taxon>Myxococcales</taxon>
        <taxon>Cystobacterineae</taxon>
        <taxon>Myxococcaceae</taxon>
        <taxon>Pyxidicoccus</taxon>
    </lineage>
</organism>
<evidence type="ECO:0000256" key="2">
    <source>
        <dbReference type="SAM" id="Phobius"/>
    </source>
</evidence>
<dbReference type="AlphaFoldDB" id="A0A848LTL0"/>
<reference evidence="4 5" key="1">
    <citation type="submission" date="2020-04" db="EMBL/GenBank/DDBJ databases">
        <title>Draft genome of Pyxidicoccus fallax type strain.</title>
        <authorList>
            <person name="Whitworth D.E."/>
        </authorList>
    </citation>
    <scope>NUCLEOTIDE SEQUENCE [LARGE SCALE GENOMIC DNA]</scope>
    <source>
        <strain evidence="4 5">DSM 14698</strain>
    </source>
</reference>
<keyword evidence="2" id="KW-1133">Transmembrane helix</keyword>
<accession>A0A848LTL0</accession>
<keyword evidence="2" id="KW-0472">Membrane</keyword>
<protein>
    <submittedName>
        <fullName evidence="4">DUF4328 domain-containing protein</fullName>
    </submittedName>
</protein>
<dbReference type="Pfam" id="PF14219">
    <property type="entry name" value="DUF4328"/>
    <property type="match status" value="1"/>
</dbReference>
<feature type="region of interest" description="Disordered" evidence="1">
    <location>
        <begin position="202"/>
        <end position="260"/>
    </location>
</feature>
<name>A0A848LTL0_9BACT</name>
<dbReference type="InterPro" id="IPR025565">
    <property type="entry name" value="DUF4328"/>
</dbReference>
<feature type="compositionally biased region" description="Polar residues" evidence="1">
    <location>
        <begin position="244"/>
        <end position="260"/>
    </location>
</feature>
<dbReference type="EMBL" id="JABBJJ010000310">
    <property type="protein sequence ID" value="NMO21285.1"/>
    <property type="molecule type" value="Genomic_DNA"/>
</dbReference>
<feature type="domain" description="DUF4328" evidence="3">
    <location>
        <begin position="70"/>
        <end position="165"/>
    </location>
</feature>
<dbReference type="Proteomes" id="UP000518300">
    <property type="component" value="Unassembled WGS sequence"/>
</dbReference>
<evidence type="ECO:0000256" key="1">
    <source>
        <dbReference type="SAM" id="MobiDB-lite"/>
    </source>
</evidence>
<sequence length="260" mass="28023">MGTQTLSFTAVDARPPTRSELPSGRLRAWLAMGFLGLLACESLARVGANDWLLTRAGGGLPPHADSERYESLALMLALPALLGVVGGAIAFIGWLYQVERNANVLGPGQEEPRRWFFPLFNLIKPYHAVRDVVADVKEALQGRRLLVAWGTGVLLQFVLNRAAELLWLVGTRTPSSSPWGCSPPSSPSCSPWRPRCWASASSARSSASSTRAGPGPPTPPEPRRLRPTAPRVRRGRHCAVAPPSMTNSAPVISFDSSEAR</sequence>
<comment type="caution">
    <text evidence="4">The sequence shown here is derived from an EMBL/GenBank/DDBJ whole genome shotgun (WGS) entry which is preliminary data.</text>
</comment>